<evidence type="ECO:0000313" key="1">
    <source>
        <dbReference type="EMBL" id="KAJ3555146.1"/>
    </source>
</evidence>
<name>A0ACC1T7T1_9APHY</name>
<organism evidence="1 2">
    <name type="scientific">Phlebia brevispora</name>
    <dbReference type="NCBI Taxonomy" id="194682"/>
    <lineage>
        <taxon>Eukaryota</taxon>
        <taxon>Fungi</taxon>
        <taxon>Dikarya</taxon>
        <taxon>Basidiomycota</taxon>
        <taxon>Agaricomycotina</taxon>
        <taxon>Agaricomycetes</taxon>
        <taxon>Polyporales</taxon>
        <taxon>Meruliaceae</taxon>
        <taxon>Phlebia</taxon>
    </lineage>
</organism>
<accession>A0ACC1T7T1</accession>
<sequence>MGELPQAVPEGPLRSFVSLGMFIIDQFSYLDENGHPTAKSSSEQIGGGGTYATIGARIWLPPHEVGMIVDRGHDFPSNIQSRLDSYGEGMWLYRDDASRGTTRALNEYRGDLRGFKYLTPRVRITPRDLIDTTLDRPNMLHFICSPSRASAIMSEVHERESWTPTSIYEPIPDRCVPEELPALIKVLPFISILSPNADEAHALLSMPQPPTKASVEEACQRFLNLGVGPNGEGAVVIRSGAMGAYVATRAKGGQWVPAYWGAHEAHRVVDVTGAGNAFLGGLAAGLHFTRGDVYKATLYATVSSSFIIEQEGLPILSRREEANGTIVELWNGETPQSRLELLMDTKVI</sequence>
<comment type="caution">
    <text evidence="1">The sequence shown here is derived from an EMBL/GenBank/DDBJ whole genome shotgun (WGS) entry which is preliminary data.</text>
</comment>
<gene>
    <name evidence="1" type="ORF">NM688_g2740</name>
</gene>
<keyword evidence="2" id="KW-1185">Reference proteome</keyword>
<reference evidence="1" key="1">
    <citation type="submission" date="2022-07" db="EMBL/GenBank/DDBJ databases">
        <title>Genome Sequence of Phlebia brevispora.</title>
        <authorList>
            <person name="Buettner E."/>
        </authorList>
    </citation>
    <scope>NUCLEOTIDE SEQUENCE</scope>
    <source>
        <strain evidence="1">MPL23</strain>
    </source>
</reference>
<protein>
    <submittedName>
        <fullName evidence="1">Uncharacterized protein</fullName>
    </submittedName>
</protein>
<evidence type="ECO:0000313" key="2">
    <source>
        <dbReference type="Proteomes" id="UP001148662"/>
    </source>
</evidence>
<dbReference type="Proteomes" id="UP001148662">
    <property type="component" value="Unassembled WGS sequence"/>
</dbReference>
<proteinExistence type="predicted"/>
<dbReference type="EMBL" id="JANHOG010000361">
    <property type="protein sequence ID" value="KAJ3555146.1"/>
    <property type="molecule type" value="Genomic_DNA"/>
</dbReference>